<evidence type="ECO:0000256" key="1">
    <source>
        <dbReference type="SAM" id="MobiDB-lite"/>
    </source>
</evidence>
<proteinExistence type="predicted"/>
<reference evidence="3" key="1">
    <citation type="journal article" date="2019" name="Int. J. Syst. Evol. Microbiol.">
        <title>The Global Catalogue of Microorganisms (GCM) 10K type strain sequencing project: providing services to taxonomists for standard genome sequencing and annotation.</title>
        <authorList>
            <consortium name="The Broad Institute Genomics Platform"/>
            <consortium name="The Broad Institute Genome Sequencing Center for Infectious Disease"/>
            <person name="Wu L."/>
            <person name="Ma J."/>
        </authorList>
    </citation>
    <scope>NUCLEOTIDE SEQUENCE [LARGE SCALE GENOMIC DNA]</scope>
    <source>
        <strain evidence="3">JCM 4816</strain>
    </source>
</reference>
<dbReference type="EMBL" id="BAAAXF010000088">
    <property type="protein sequence ID" value="GAA3505999.1"/>
    <property type="molecule type" value="Genomic_DNA"/>
</dbReference>
<feature type="compositionally biased region" description="Low complexity" evidence="1">
    <location>
        <begin position="1"/>
        <end position="16"/>
    </location>
</feature>
<sequence length="68" mass="7293">MALLADASAAPRRSAAGLTDAPAGARLDPAANIAVEGLRDGRFVSWSLDEYRTDAGRWIANKAYHRHT</sequence>
<comment type="caution">
    <text evidence="2">The sequence shown here is derived from an EMBL/GenBank/DDBJ whole genome shotgun (WGS) entry which is preliminary data.</text>
</comment>
<organism evidence="2 3">
    <name type="scientific">Streptomyces prasinosporus</name>
    <dbReference type="NCBI Taxonomy" id="68256"/>
    <lineage>
        <taxon>Bacteria</taxon>
        <taxon>Bacillati</taxon>
        <taxon>Actinomycetota</taxon>
        <taxon>Actinomycetes</taxon>
        <taxon>Kitasatosporales</taxon>
        <taxon>Streptomycetaceae</taxon>
        <taxon>Streptomyces</taxon>
        <taxon>Streptomyces albogriseolus group</taxon>
    </lineage>
</organism>
<evidence type="ECO:0000313" key="2">
    <source>
        <dbReference type="EMBL" id="GAA3505999.1"/>
    </source>
</evidence>
<dbReference type="Proteomes" id="UP001501455">
    <property type="component" value="Unassembled WGS sequence"/>
</dbReference>
<dbReference type="RefSeq" id="WP_318296265.1">
    <property type="nucleotide sequence ID" value="NZ_BAAAXF010000088.1"/>
</dbReference>
<feature type="region of interest" description="Disordered" evidence="1">
    <location>
        <begin position="1"/>
        <end position="23"/>
    </location>
</feature>
<accession>A0ABP6UHP9</accession>
<protein>
    <submittedName>
        <fullName evidence="2">Uncharacterized protein</fullName>
    </submittedName>
</protein>
<evidence type="ECO:0000313" key="3">
    <source>
        <dbReference type="Proteomes" id="UP001501455"/>
    </source>
</evidence>
<gene>
    <name evidence="2" type="ORF">GCM10019016_131140</name>
</gene>
<name>A0ABP6UHP9_9ACTN</name>
<keyword evidence="3" id="KW-1185">Reference proteome</keyword>